<name>A0ABV8WSN9_9MICC</name>
<dbReference type="Gene3D" id="3.40.1680.10">
    <property type="entry name" value="yp_829618.1 domain like"/>
    <property type="match status" value="1"/>
</dbReference>
<accession>A0ABV8WSN9</accession>
<dbReference type="RefSeq" id="WP_376979311.1">
    <property type="nucleotide sequence ID" value="NZ_JBHSDQ010000009.1"/>
</dbReference>
<evidence type="ECO:0000313" key="2">
    <source>
        <dbReference type="Proteomes" id="UP001595778"/>
    </source>
</evidence>
<sequence>MLGSNKVDISGKGTVDLSAGFLRLRWQPGVSIGFDDANSAFSAISALGKGAKLPLLVDIHDVTHSSAARKIFPDPASVSRVALVGSSPWTR</sequence>
<keyword evidence="2" id="KW-1185">Reference proteome</keyword>
<gene>
    <name evidence="1" type="ORF">ACFO0G_17915</name>
</gene>
<comment type="caution">
    <text evidence="1">The sequence shown here is derived from an EMBL/GenBank/DDBJ whole genome shotgun (WGS) entry which is preliminary data.</text>
</comment>
<dbReference type="EMBL" id="JBHSDQ010000009">
    <property type="protein sequence ID" value="MFC4397976.1"/>
    <property type="molecule type" value="Genomic_DNA"/>
</dbReference>
<dbReference type="Proteomes" id="UP001595778">
    <property type="component" value="Unassembled WGS sequence"/>
</dbReference>
<reference evidence="2" key="1">
    <citation type="journal article" date="2019" name="Int. J. Syst. Evol. Microbiol.">
        <title>The Global Catalogue of Microorganisms (GCM) 10K type strain sequencing project: providing services to taxonomists for standard genome sequencing and annotation.</title>
        <authorList>
            <consortium name="The Broad Institute Genomics Platform"/>
            <consortium name="The Broad Institute Genome Sequencing Center for Infectious Disease"/>
            <person name="Wu L."/>
            <person name="Ma J."/>
        </authorList>
    </citation>
    <scope>NUCLEOTIDE SEQUENCE [LARGE SCALE GENOMIC DNA]</scope>
    <source>
        <strain evidence="2">PJ61</strain>
    </source>
</reference>
<proteinExistence type="predicted"/>
<protein>
    <submittedName>
        <fullName evidence="1">Uncharacterized protein</fullName>
    </submittedName>
</protein>
<evidence type="ECO:0000313" key="1">
    <source>
        <dbReference type="EMBL" id="MFC4397976.1"/>
    </source>
</evidence>
<organism evidence="1 2">
    <name type="scientific">Arthrobacter sedimenti</name>
    <dbReference type="NCBI Taxonomy" id="2694931"/>
    <lineage>
        <taxon>Bacteria</taxon>
        <taxon>Bacillati</taxon>
        <taxon>Actinomycetota</taxon>
        <taxon>Actinomycetes</taxon>
        <taxon>Micrococcales</taxon>
        <taxon>Micrococcaceae</taxon>
        <taxon>Arthrobacter</taxon>
    </lineage>
</organism>